<dbReference type="EMBL" id="JAMQBK010000148">
    <property type="protein sequence ID" value="MCM2375245.1"/>
    <property type="molecule type" value="Genomic_DNA"/>
</dbReference>
<dbReference type="InterPro" id="IPR053188">
    <property type="entry name" value="FkbM_Methyltransferase"/>
</dbReference>
<dbReference type="GO" id="GO:0032259">
    <property type="term" value="P:methylation"/>
    <property type="evidence" value="ECO:0007669"/>
    <property type="project" value="UniProtKB-KW"/>
</dbReference>
<keyword evidence="2" id="KW-0808">Transferase</keyword>
<organism evidence="2 3">
    <name type="scientific">Aporhodopirellula aestuarii</name>
    <dbReference type="NCBI Taxonomy" id="2950107"/>
    <lineage>
        <taxon>Bacteria</taxon>
        <taxon>Pseudomonadati</taxon>
        <taxon>Planctomycetota</taxon>
        <taxon>Planctomycetia</taxon>
        <taxon>Pirellulales</taxon>
        <taxon>Pirellulaceae</taxon>
        <taxon>Aporhodopirellula</taxon>
    </lineage>
</organism>
<dbReference type="Pfam" id="PF05050">
    <property type="entry name" value="Methyltransf_21"/>
    <property type="match status" value="1"/>
</dbReference>
<dbReference type="Gene3D" id="3.40.50.150">
    <property type="entry name" value="Vaccinia Virus protein VP39"/>
    <property type="match status" value="1"/>
</dbReference>
<reference evidence="2 3" key="1">
    <citation type="journal article" date="2022" name="Syst. Appl. Microbiol.">
        <title>Rhodopirellula aestuarii sp. nov., a novel member of the genus Rhodopirellula isolated from brackish sediments collected in the Tagus River estuary, Portugal.</title>
        <authorList>
            <person name="Vitorino I.R."/>
            <person name="Klimek D."/>
            <person name="Calusinska M."/>
            <person name="Lobo-da-Cunha A."/>
            <person name="Vasconcelos V."/>
            <person name="Lage O.M."/>
        </authorList>
    </citation>
    <scope>NUCLEOTIDE SEQUENCE [LARGE SCALE GENOMIC DNA]</scope>
    <source>
        <strain evidence="2 3">ICT_H3.1</strain>
    </source>
</reference>
<dbReference type="SUPFAM" id="SSF53335">
    <property type="entry name" value="S-adenosyl-L-methionine-dependent methyltransferases"/>
    <property type="match status" value="1"/>
</dbReference>
<dbReference type="InterPro" id="IPR006342">
    <property type="entry name" value="FkbM_mtfrase"/>
</dbReference>
<feature type="domain" description="Methyltransferase FkbM" evidence="1">
    <location>
        <begin position="55"/>
        <end position="212"/>
    </location>
</feature>
<dbReference type="NCBIfam" id="TIGR01444">
    <property type="entry name" value="fkbM_fam"/>
    <property type="match status" value="1"/>
</dbReference>
<dbReference type="InterPro" id="IPR029063">
    <property type="entry name" value="SAM-dependent_MTases_sf"/>
</dbReference>
<dbReference type="GO" id="GO:0008168">
    <property type="term" value="F:methyltransferase activity"/>
    <property type="evidence" value="ECO:0007669"/>
    <property type="project" value="UniProtKB-KW"/>
</dbReference>
<gene>
    <name evidence="2" type="ORF">NB063_31875</name>
</gene>
<keyword evidence="3" id="KW-1185">Reference proteome</keyword>
<evidence type="ECO:0000313" key="2">
    <source>
        <dbReference type="EMBL" id="MCM2375245.1"/>
    </source>
</evidence>
<dbReference type="PANTHER" id="PTHR36973:SF4">
    <property type="entry name" value="NODULATION PROTEIN"/>
    <property type="match status" value="1"/>
</dbReference>
<sequence length="249" mass="27992">MKFVPTRLKHAVRMALVKRGWTPPEDVFVTQRHWSMESGLRMLKQIGIAPNTVVDLGAAEGSWSSMASQIFTDARYLLCEPLPARKDMLSEISQKSGGMFHFSPIVVGDSKQPLMFDVSGDLDGSGVYGGVTENAVELPQDTLDNLIDEAALPPPYLLKFDTHGYEDNIIRGAVKTLETTIAIVMECYLHQVSPTAKPFWEMCDQLVKVGFRPVYVSDLLARPYDSTLWQMDIFFLRSDHPVFMHSSYQ</sequence>
<keyword evidence="2" id="KW-0489">Methyltransferase</keyword>
<proteinExistence type="predicted"/>
<evidence type="ECO:0000313" key="3">
    <source>
        <dbReference type="Proteomes" id="UP001202961"/>
    </source>
</evidence>
<evidence type="ECO:0000259" key="1">
    <source>
        <dbReference type="Pfam" id="PF05050"/>
    </source>
</evidence>
<accession>A0ABT0UF19</accession>
<protein>
    <submittedName>
        <fullName evidence="2">FkbM family methyltransferase</fullName>
    </submittedName>
</protein>
<comment type="caution">
    <text evidence="2">The sequence shown here is derived from an EMBL/GenBank/DDBJ whole genome shotgun (WGS) entry which is preliminary data.</text>
</comment>
<dbReference type="PANTHER" id="PTHR36973">
    <property type="entry name" value="SLL1456 PROTEIN-RELATED"/>
    <property type="match status" value="1"/>
</dbReference>
<dbReference type="Proteomes" id="UP001202961">
    <property type="component" value="Unassembled WGS sequence"/>
</dbReference>
<name>A0ABT0UF19_9BACT</name>